<feature type="region of interest" description="Disordered" evidence="2">
    <location>
        <begin position="217"/>
        <end position="254"/>
    </location>
</feature>
<evidence type="ECO:0000256" key="1">
    <source>
        <dbReference type="RuleBase" id="RU367090"/>
    </source>
</evidence>
<dbReference type="InterPro" id="IPR039795">
    <property type="entry name" value="LTN1/Rkr1"/>
</dbReference>
<evidence type="ECO:0000313" key="7">
    <source>
        <dbReference type="Proteomes" id="UP000077266"/>
    </source>
</evidence>
<comment type="pathway">
    <text evidence="1">Protein modification; protein ubiquitination.</text>
</comment>
<comment type="subunit">
    <text evidence="1">Component of the ribosome quality control complex (RQC).</text>
</comment>
<dbReference type="SUPFAM" id="SSF48371">
    <property type="entry name" value="ARM repeat"/>
    <property type="match status" value="1"/>
</dbReference>
<keyword evidence="7" id="KW-1185">Reference proteome</keyword>
<dbReference type="GO" id="GO:0061630">
    <property type="term" value="F:ubiquitin protein ligase activity"/>
    <property type="evidence" value="ECO:0007669"/>
    <property type="project" value="UniProtKB-UniRule"/>
</dbReference>
<keyword evidence="1" id="KW-0862">Zinc</keyword>
<keyword evidence="1" id="KW-0833">Ubl conjugation pathway</keyword>
<dbReference type="Pfam" id="PF23009">
    <property type="entry name" value="UBC_like"/>
    <property type="match status" value="1"/>
</dbReference>
<proteinExistence type="inferred from homology"/>
<dbReference type="GO" id="GO:0005829">
    <property type="term" value="C:cytosol"/>
    <property type="evidence" value="ECO:0007669"/>
    <property type="project" value="UniProtKB-UniRule"/>
</dbReference>
<feature type="domain" description="E3 ubiquitin-protein ligase listerin ubiquitin conjugating" evidence="5">
    <location>
        <begin position="1464"/>
        <end position="1535"/>
    </location>
</feature>
<dbReference type="Pfam" id="PF22999">
    <property type="entry name" value="LTN1_E3_ligase_6th"/>
    <property type="match status" value="1"/>
</dbReference>
<keyword evidence="1" id="KW-0808">Transferase</keyword>
<dbReference type="GO" id="GO:1990112">
    <property type="term" value="C:RQC complex"/>
    <property type="evidence" value="ECO:0007669"/>
    <property type="project" value="UniProtKB-UniRule"/>
</dbReference>
<sequence length="1622" mass="175017">MPKQKSSASSATRKKHARKAAGVNGEPLPPTNEKKAKGSKKDKHAPKVKQYIPPTKPAPLRPDPLDVGGLAARIDPDLLVVLRRLGKKDAVTKRRALEELTQLATSNPDRLVEAAPVWTHHFPSLALHPARRVRALTASTHAALLPILLNENAPIDMVPLLGPWCMLAHDMDRAVAMAARPTWDAHGITLVARGDYERETLNEFASRAAMDPAALHAELNPAPPPAPTPAKRGLASSSTPEPRDKAEGDEEAATDRAARLRVGALGALGWLVSNTSERPSVLHAPDLWTSLSTEKGAFGQDQPGVRRAAWSLVGLLAPRGLEGDELAAVASAVLRSAWVEPDAVVRAAMWEPLLVFLTKYPTAWHLERQQEHEHDEDSDSDAEDHEHHDASTTQESRAYAEFLQFLALGCGGSPARGFPTVLVILSTVPPDIIRNGESFFTALWGAVDGRALATPDASRAFLSAFVECVLFFASRKYGGDPPAQLARAWEAMLKKELRNVSAVPLTEALGKLGRMDSAAFETAWNSIARITEEELGSDDVDRVHVLSLLKDLRARPELGALLAGFATTAIRTRKDIILEGLLEAFGEELMANDAVRSDLNGLVAQAEPPPSIGLLLAYLARHLDEKLWNTILSRADTSTLPQLLAFQAAHPAVNSLRPQGTELDALFQSMLDAVLSGTSPPDVTAQLLAKPEPFISPAALAAAEERIASCVSLTTDAVLRDPSVDVTPARSAIALLHARAWSGVRPKAFVLARLVPNSLPNVVIALDGEEERDAVLHTLHDLLLDTSVLATPAQILDTALRTTAGSQRVMNLLFPPASELERMRVEAARVPYPPSYAVVEPLAASTSAASSVSKKSVDSHGKTAYTRVLEALVPFLCTERSLARENPWIIAHVALLPSTPDVDTLAAYLLAPPDDGWHIRVADAITKPTGSLNDALADVLVHIVRNCATPREAVGLGKLLKRLLNGAEVNDAEAWIRAARSLERSTPGASHAILRTISSTALEPPLLARYRTELAATLAGVPPAKCNSEGLRLLRALNAAAPDASGDAALVPQQRAVFLMKTIERWIEDADEIDEEVESGMTELLVSLAPVLQSVPGKHWETVLDLIENGLESTDMGEEDELLSLARTLRLLASVIELAASTKMLRQEYWAPREKKIMALVLRLLEAQGNGEKDSAARAACKELLISLAAHIPSASLDPDTLSKTVHLLASSNAAVLQAAYPFLQQAAAKRTEYLVIESAASTLTVEATAAEDGVRTPAFDEPAAPKIELPVELLALVQLQLEVELDDGADGELLSTWQSMLFAWMLIFDCFVDASAKVKAGFVEQLRDLDLVELYFAPNILGLLGVMHTGGGGSSARKSFKLDVWAIEEFFLSLYDPRTTLSPRLLSAHLFFRALESTPTLIRGWFLKSKDRQLHTAVSAYISSYFSPPLIATALQPLRALPSDSELKADGWALRLGGGGSEALLSYTVDEQSLEVALRLPPEWPLKGAEVREVRKVGGIPENRWRAWTFGLAQNAAGDGGVLEGLRNFRKNVAGHFDGQVECAICYWCVFVSSLFAVGCGPVASPRRRTQFFPTLRASGQRVMLAVPMPYRGCAVDLTLPLLLCSGTCDSSSFLPSSSCD</sequence>
<protein>
    <recommendedName>
        <fullName evidence="1">E3 ubiquitin-protein ligase listerin</fullName>
        <ecNumber evidence="1">2.3.2.27</ecNumber>
    </recommendedName>
    <alternativeName>
        <fullName evidence="1">RING-type E3 ubiquitin transferase listerin</fullName>
    </alternativeName>
</protein>
<feature type="domain" description="E3 ubiquitin-protein ligase listerin N-terminal" evidence="3">
    <location>
        <begin position="74"/>
        <end position="183"/>
    </location>
</feature>
<dbReference type="Pfam" id="PF22958">
    <property type="entry name" value="Ltn1_1st"/>
    <property type="match status" value="1"/>
</dbReference>
<reference evidence="6 7" key="1">
    <citation type="journal article" date="2016" name="Mol. Biol. Evol.">
        <title>Comparative Genomics of Early-Diverging Mushroom-Forming Fungi Provides Insights into the Origins of Lignocellulose Decay Capabilities.</title>
        <authorList>
            <person name="Nagy L.G."/>
            <person name="Riley R."/>
            <person name="Tritt A."/>
            <person name="Adam C."/>
            <person name="Daum C."/>
            <person name="Floudas D."/>
            <person name="Sun H."/>
            <person name="Yadav J.S."/>
            <person name="Pangilinan J."/>
            <person name="Larsson K.H."/>
            <person name="Matsuura K."/>
            <person name="Barry K."/>
            <person name="Labutti K."/>
            <person name="Kuo R."/>
            <person name="Ohm R.A."/>
            <person name="Bhattacharya S.S."/>
            <person name="Shirouzu T."/>
            <person name="Yoshinaga Y."/>
            <person name="Martin F.M."/>
            <person name="Grigoriev I.V."/>
            <person name="Hibbett D.S."/>
        </authorList>
    </citation>
    <scope>NUCLEOTIDE SEQUENCE [LARGE SCALE GENOMIC DNA]</scope>
    <source>
        <strain evidence="6 7">HHB12029</strain>
    </source>
</reference>
<feature type="region of interest" description="Disordered" evidence="2">
    <location>
        <begin position="1"/>
        <end position="62"/>
    </location>
</feature>
<dbReference type="InterPro" id="IPR054478">
    <property type="entry name" value="LTN1_UBC"/>
</dbReference>
<organism evidence="6 7">
    <name type="scientific">Exidia glandulosa HHB12029</name>
    <dbReference type="NCBI Taxonomy" id="1314781"/>
    <lineage>
        <taxon>Eukaryota</taxon>
        <taxon>Fungi</taxon>
        <taxon>Dikarya</taxon>
        <taxon>Basidiomycota</taxon>
        <taxon>Agaricomycotina</taxon>
        <taxon>Agaricomycetes</taxon>
        <taxon>Auriculariales</taxon>
        <taxon>Exidiaceae</taxon>
        <taxon>Exidia</taxon>
    </lineage>
</organism>
<feature type="compositionally biased region" description="Polar residues" evidence="2">
    <location>
        <begin position="1"/>
        <end position="11"/>
    </location>
</feature>
<evidence type="ECO:0000313" key="6">
    <source>
        <dbReference type="EMBL" id="KZV88834.1"/>
    </source>
</evidence>
<dbReference type="GO" id="GO:0043023">
    <property type="term" value="F:ribosomal large subunit binding"/>
    <property type="evidence" value="ECO:0007669"/>
    <property type="project" value="TreeGrafter"/>
</dbReference>
<feature type="domain" description="E3 ubiquitin-protein ligase listerin HEAT repeat region" evidence="4">
    <location>
        <begin position="1198"/>
        <end position="1438"/>
    </location>
</feature>
<comment type="catalytic activity">
    <reaction evidence="1">
        <text>S-ubiquitinyl-[E2 ubiquitin-conjugating enzyme]-L-cysteine + [acceptor protein]-L-lysine = [E2 ubiquitin-conjugating enzyme]-L-cysteine + N(6)-ubiquitinyl-[acceptor protein]-L-lysine.</text>
        <dbReference type="EC" id="2.3.2.27"/>
    </reaction>
</comment>
<evidence type="ECO:0000259" key="4">
    <source>
        <dbReference type="Pfam" id="PF22999"/>
    </source>
</evidence>
<comment type="function">
    <text evidence="1">E3 ubiquitin-protein ligase. Component of the ribosome quality control complex (RQC), a ribosome-associated complex that mediates ubiquitination and extraction of incompletely synthesized nascent chains for proteasomal degradation.</text>
</comment>
<dbReference type="Proteomes" id="UP000077266">
    <property type="component" value="Unassembled WGS sequence"/>
</dbReference>
<evidence type="ECO:0000259" key="5">
    <source>
        <dbReference type="Pfam" id="PF23009"/>
    </source>
</evidence>
<accession>A0A165FDX5</accession>
<dbReference type="GO" id="GO:0072344">
    <property type="term" value="P:rescue of stalled ribosome"/>
    <property type="evidence" value="ECO:0007669"/>
    <property type="project" value="UniProtKB-UniRule"/>
</dbReference>
<evidence type="ECO:0000256" key="2">
    <source>
        <dbReference type="SAM" id="MobiDB-lite"/>
    </source>
</evidence>
<gene>
    <name evidence="6" type="ORF">EXIGLDRAFT_650765</name>
</gene>
<dbReference type="InterPro" id="IPR016024">
    <property type="entry name" value="ARM-type_fold"/>
</dbReference>
<dbReference type="InParanoid" id="A0A165FDX5"/>
<keyword evidence="1" id="KW-0479">Metal-binding</keyword>
<dbReference type="GO" id="GO:0016567">
    <property type="term" value="P:protein ubiquitination"/>
    <property type="evidence" value="ECO:0007669"/>
    <property type="project" value="UniProtKB-UniPathway"/>
</dbReference>
<feature type="region of interest" description="Disordered" evidence="2">
    <location>
        <begin position="368"/>
        <end position="393"/>
    </location>
</feature>
<name>A0A165FDX5_EXIGL</name>
<dbReference type="UniPathway" id="UPA00143"/>
<dbReference type="PANTHER" id="PTHR12389">
    <property type="entry name" value="ZINC FINGER PROTEIN 294"/>
    <property type="match status" value="1"/>
</dbReference>
<dbReference type="EC" id="2.3.2.27" evidence="1"/>
<dbReference type="OrthoDB" id="6108at2759"/>
<comment type="similarity">
    <text evidence="1">Belongs to the LTN1 family.</text>
</comment>
<dbReference type="FunCoup" id="A0A165FDX5">
    <property type="interactions" value="483"/>
</dbReference>
<dbReference type="EMBL" id="KV426089">
    <property type="protein sequence ID" value="KZV88834.1"/>
    <property type="molecule type" value="Genomic_DNA"/>
</dbReference>
<dbReference type="GO" id="GO:0008270">
    <property type="term" value="F:zinc ion binding"/>
    <property type="evidence" value="ECO:0007669"/>
    <property type="project" value="UniProtKB-KW"/>
</dbReference>
<dbReference type="STRING" id="1314781.A0A165FDX5"/>
<keyword evidence="1" id="KW-0863">Zinc-finger</keyword>
<dbReference type="PANTHER" id="PTHR12389:SF0">
    <property type="entry name" value="E3 UBIQUITIN-PROTEIN LIGASE LISTERIN"/>
    <property type="match status" value="1"/>
</dbReference>
<dbReference type="InterPro" id="IPR054476">
    <property type="entry name" value="Ltn1_N"/>
</dbReference>
<dbReference type="InterPro" id="IPR054477">
    <property type="entry name" value="LTN1_E3_ligase_6th"/>
</dbReference>
<feature type="compositionally biased region" description="Basic residues" evidence="2">
    <location>
        <begin position="37"/>
        <end position="47"/>
    </location>
</feature>
<dbReference type="GO" id="GO:1990116">
    <property type="term" value="P:ribosome-associated ubiquitin-dependent protein catabolic process"/>
    <property type="evidence" value="ECO:0007669"/>
    <property type="project" value="UniProtKB-UniRule"/>
</dbReference>
<evidence type="ECO:0000259" key="3">
    <source>
        <dbReference type="Pfam" id="PF22958"/>
    </source>
</evidence>